<sequence length="451" mass="46682">MEARRARSDGPSTGTGMHRAMDTDARRSSRKPVQCMVADLSRPHRVAHRARERNHPPQRLRTTLPAAALALCVTLSLHPLVSAEDSLVFHVPSEVTLCLPVNFTWTGGTPPYRLDVEPSINGVPNITANERRTGIQTTWILWTPDFPAGSRLEINVVGSGFAPSAGGFANVTSSSDSSCLNSASTTTTVPSSSSSAGGLMTPVAQPSATPSPAVLASSGGGLSKGAIAGIAIAAVLIGIGLIAFAIWYIRRRKNCVQQPEKGYDRNIVSPTLSSSDALSSSMPYSGMSSTLLSVDPNKLYAFSTPPTSVIASSSSSSGSPDPLRPTPYLVPRDSMSEIRKGKKHARELSNESAANLSVTTSDMRATSASPSQLGSSVDGQDEADAASGDILRFDADGAARLSLSLGSALGGSLGLGAFSDIGASDVGSNSGEATLPPPYANYLGGARIEEA</sequence>
<reference evidence="3 4" key="1">
    <citation type="journal article" date="2015" name="Sci. Rep.">
        <title>Chromosome-level genome map provides insights into diverse defense mechanisms in the medicinal fungus Ganoderma sinense.</title>
        <authorList>
            <person name="Zhu Y."/>
            <person name="Xu J."/>
            <person name="Sun C."/>
            <person name="Zhou S."/>
            <person name="Xu H."/>
            <person name="Nelson D.R."/>
            <person name="Qian J."/>
            <person name="Song J."/>
            <person name="Luo H."/>
            <person name="Xiang L."/>
            <person name="Li Y."/>
            <person name="Xu Z."/>
            <person name="Ji A."/>
            <person name="Wang L."/>
            <person name="Lu S."/>
            <person name="Hayward A."/>
            <person name="Sun W."/>
            <person name="Li X."/>
            <person name="Schwartz D.C."/>
            <person name="Wang Y."/>
            <person name="Chen S."/>
        </authorList>
    </citation>
    <scope>NUCLEOTIDE SEQUENCE [LARGE SCALE GENOMIC DNA]</scope>
    <source>
        <strain evidence="3 4">ZZ0214-1</strain>
    </source>
</reference>
<gene>
    <name evidence="3" type="ORF">GSI_08675</name>
</gene>
<proteinExistence type="predicted"/>
<feature type="region of interest" description="Disordered" evidence="1">
    <location>
        <begin position="1"/>
        <end position="33"/>
    </location>
</feature>
<feature type="compositionally biased region" description="Polar residues" evidence="1">
    <location>
        <begin position="350"/>
        <end position="378"/>
    </location>
</feature>
<feature type="region of interest" description="Disordered" evidence="1">
    <location>
        <begin position="181"/>
        <end position="203"/>
    </location>
</feature>
<keyword evidence="2" id="KW-0472">Membrane</keyword>
<keyword evidence="2" id="KW-0812">Transmembrane</keyword>
<protein>
    <submittedName>
        <fullName evidence="3">Uncharacterized protein</fullName>
    </submittedName>
</protein>
<evidence type="ECO:0000256" key="1">
    <source>
        <dbReference type="SAM" id="MobiDB-lite"/>
    </source>
</evidence>
<dbReference type="PANTHER" id="PTHR16861:SF4">
    <property type="entry name" value="SH3 DOMAIN PROTEIN (AFU_ORTHOLOGUE AFUA_1G13610)"/>
    <property type="match status" value="1"/>
</dbReference>
<keyword evidence="2" id="KW-1133">Transmembrane helix</keyword>
<feature type="compositionally biased region" description="Low complexity" evidence="1">
    <location>
        <begin position="310"/>
        <end position="321"/>
    </location>
</feature>
<dbReference type="PANTHER" id="PTHR16861">
    <property type="entry name" value="GLYCOPROTEIN 38"/>
    <property type="match status" value="1"/>
</dbReference>
<dbReference type="OrthoDB" id="3362246at2759"/>
<evidence type="ECO:0000313" key="4">
    <source>
        <dbReference type="Proteomes" id="UP000230002"/>
    </source>
</evidence>
<feature type="transmembrane region" description="Helical" evidence="2">
    <location>
        <begin position="226"/>
        <end position="249"/>
    </location>
</feature>
<accession>A0A2G8S4C8</accession>
<comment type="caution">
    <text evidence="3">The sequence shown here is derived from an EMBL/GenBank/DDBJ whole genome shotgun (WGS) entry which is preliminary data.</text>
</comment>
<evidence type="ECO:0000256" key="2">
    <source>
        <dbReference type="SAM" id="Phobius"/>
    </source>
</evidence>
<dbReference type="EMBL" id="AYKW01000023">
    <property type="protein sequence ID" value="PIL28633.1"/>
    <property type="molecule type" value="Genomic_DNA"/>
</dbReference>
<dbReference type="Proteomes" id="UP000230002">
    <property type="component" value="Unassembled WGS sequence"/>
</dbReference>
<dbReference type="AlphaFoldDB" id="A0A2G8S4C8"/>
<evidence type="ECO:0000313" key="3">
    <source>
        <dbReference type="EMBL" id="PIL28633.1"/>
    </source>
</evidence>
<name>A0A2G8S4C8_9APHY</name>
<keyword evidence="4" id="KW-1185">Reference proteome</keyword>
<feature type="region of interest" description="Disordered" evidence="1">
    <location>
        <begin position="310"/>
        <end position="382"/>
    </location>
</feature>
<dbReference type="STRING" id="1077348.A0A2G8S4C8"/>
<organism evidence="3 4">
    <name type="scientific">Ganoderma sinense ZZ0214-1</name>
    <dbReference type="NCBI Taxonomy" id="1077348"/>
    <lineage>
        <taxon>Eukaryota</taxon>
        <taxon>Fungi</taxon>
        <taxon>Dikarya</taxon>
        <taxon>Basidiomycota</taxon>
        <taxon>Agaricomycotina</taxon>
        <taxon>Agaricomycetes</taxon>
        <taxon>Polyporales</taxon>
        <taxon>Polyporaceae</taxon>
        <taxon>Ganoderma</taxon>
    </lineage>
</organism>
<feature type="compositionally biased region" description="Low complexity" evidence="1">
    <location>
        <begin position="181"/>
        <end position="195"/>
    </location>
</feature>